<name>A0ABY6BKQ6_9GAMM</name>
<keyword evidence="3" id="KW-1185">Reference proteome</keyword>
<proteinExistence type="predicted"/>
<evidence type="ECO:0000313" key="3">
    <source>
        <dbReference type="Proteomes" id="UP001064632"/>
    </source>
</evidence>
<accession>A0ABY6BKQ6</accession>
<dbReference type="Pfam" id="PF07883">
    <property type="entry name" value="Cupin_2"/>
    <property type="match status" value="1"/>
</dbReference>
<evidence type="ECO:0000259" key="1">
    <source>
        <dbReference type="Pfam" id="PF07883"/>
    </source>
</evidence>
<dbReference type="EMBL" id="CP104694">
    <property type="protein sequence ID" value="UXI70057.1"/>
    <property type="molecule type" value="Genomic_DNA"/>
</dbReference>
<sequence>MNAAVNARSIAAALTDLWSPRVVAEVDDAYVKVARIQGVLDWHTHADEDELFLVLAGELRLRMHAGDVVLREGDLYVVPKGVAHSPLAESECLVLLVERKSTLHTGSTVTAQTRSIEEQLRAFSR</sequence>
<dbReference type="PANTHER" id="PTHR36114:SF1">
    <property type="entry name" value="16.7 KDA PROTEIN IN WHIE LOCUS"/>
    <property type="match status" value="1"/>
</dbReference>
<protein>
    <submittedName>
        <fullName evidence="2">Cupin domain-containing protein</fullName>
    </submittedName>
</protein>
<dbReference type="CDD" id="cd02226">
    <property type="entry name" value="cupin_YdbB-like"/>
    <property type="match status" value="1"/>
</dbReference>
<gene>
    <name evidence="2" type="ORF">N4264_10650</name>
</gene>
<dbReference type="SUPFAM" id="SSF51182">
    <property type="entry name" value="RmlC-like cupins"/>
    <property type="match status" value="1"/>
</dbReference>
<dbReference type="Gene3D" id="2.60.120.10">
    <property type="entry name" value="Jelly Rolls"/>
    <property type="match status" value="1"/>
</dbReference>
<dbReference type="InterPro" id="IPR014710">
    <property type="entry name" value="RmlC-like_jellyroll"/>
</dbReference>
<dbReference type="RefSeq" id="WP_261697008.1">
    <property type="nucleotide sequence ID" value="NZ_CP104694.1"/>
</dbReference>
<reference evidence="2" key="1">
    <citation type="submission" date="2022-09" db="EMBL/GenBank/DDBJ databases">
        <title>Tahibacter sp. nov., isolated from a fresh water.</title>
        <authorList>
            <person name="Baek J.H."/>
            <person name="Lee J.K."/>
            <person name="Kim J.M."/>
            <person name="Jeon C.O."/>
        </authorList>
    </citation>
    <scope>NUCLEOTIDE SEQUENCE</scope>
    <source>
        <strain evidence="2">W38</strain>
    </source>
</reference>
<organism evidence="2 3">
    <name type="scientific">Tahibacter amnicola</name>
    <dbReference type="NCBI Taxonomy" id="2976241"/>
    <lineage>
        <taxon>Bacteria</taxon>
        <taxon>Pseudomonadati</taxon>
        <taxon>Pseudomonadota</taxon>
        <taxon>Gammaproteobacteria</taxon>
        <taxon>Lysobacterales</taxon>
        <taxon>Rhodanobacteraceae</taxon>
        <taxon>Tahibacter</taxon>
    </lineage>
</organism>
<dbReference type="InterPro" id="IPR052044">
    <property type="entry name" value="PKS_Associated_Protein"/>
</dbReference>
<dbReference type="PANTHER" id="PTHR36114">
    <property type="entry name" value="16.7 KDA PROTEIN IN WHIE LOCUS"/>
    <property type="match status" value="1"/>
</dbReference>
<evidence type="ECO:0000313" key="2">
    <source>
        <dbReference type="EMBL" id="UXI70057.1"/>
    </source>
</evidence>
<dbReference type="Proteomes" id="UP001064632">
    <property type="component" value="Chromosome"/>
</dbReference>
<dbReference type="InterPro" id="IPR011051">
    <property type="entry name" value="RmlC_Cupin_sf"/>
</dbReference>
<feature type="domain" description="Cupin type-2" evidence="1">
    <location>
        <begin position="39"/>
        <end position="96"/>
    </location>
</feature>
<dbReference type="InterPro" id="IPR013096">
    <property type="entry name" value="Cupin_2"/>
</dbReference>